<evidence type="ECO:0000313" key="2">
    <source>
        <dbReference type="EMBL" id="GJE84442.1"/>
    </source>
</evidence>
<organism evidence="2 3">
    <name type="scientific">Phanerochaete sordida</name>
    <dbReference type="NCBI Taxonomy" id="48140"/>
    <lineage>
        <taxon>Eukaryota</taxon>
        <taxon>Fungi</taxon>
        <taxon>Dikarya</taxon>
        <taxon>Basidiomycota</taxon>
        <taxon>Agaricomycotina</taxon>
        <taxon>Agaricomycetes</taxon>
        <taxon>Polyporales</taxon>
        <taxon>Phanerochaetaceae</taxon>
        <taxon>Phanerochaete</taxon>
    </lineage>
</organism>
<protein>
    <submittedName>
        <fullName evidence="2">Uncharacterized protein</fullName>
    </submittedName>
</protein>
<feature type="region of interest" description="Disordered" evidence="1">
    <location>
        <begin position="1"/>
        <end position="32"/>
    </location>
</feature>
<dbReference type="AlphaFoldDB" id="A0A9P3FWL7"/>
<feature type="compositionally biased region" description="Polar residues" evidence="1">
    <location>
        <begin position="14"/>
        <end position="32"/>
    </location>
</feature>
<feature type="region of interest" description="Disordered" evidence="1">
    <location>
        <begin position="59"/>
        <end position="86"/>
    </location>
</feature>
<gene>
    <name evidence="2" type="ORF">PsYK624_005180</name>
</gene>
<dbReference type="Proteomes" id="UP000703269">
    <property type="component" value="Unassembled WGS sequence"/>
</dbReference>
<dbReference type="EMBL" id="BPQB01000001">
    <property type="protein sequence ID" value="GJE84442.1"/>
    <property type="molecule type" value="Genomic_DNA"/>
</dbReference>
<name>A0A9P3FWL7_9APHY</name>
<feature type="compositionally biased region" description="Basic residues" evidence="1">
    <location>
        <begin position="76"/>
        <end position="86"/>
    </location>
</feature>
<evidence type="ECO:0000313" key="3">
    <source>
        <dbReference type="Proteomes" id="UP000703269"/>
    </source>
</evidence>
<comment type="caution">
    <text evidence="2">The sequence shown here is derived from an EMBL/GenBank/DDBJ whole genome shotgun (WGS) entry which is preliminary data.</text>
</comment>
<sequence length="86" mass="8817">MLGVASEDLPSARQPVSTASNAGGSMESDSSVTRVCSGVPTCLLTTTTALVTVPSSLAASARAPSASLRREDLMHSRARAPKAYRP</sequence>
<keyword evidence="3" id="KW-1185">Reference proteome</keyword>
<reference evidence="2 3" key="1">
    <citation type="submission" date="2021-08" db="EMBL/GenBank/DDBJ databases">
        <title>Draft Genome Sequence of Phanerochaete sordida strain YK-624.</title>
        <authorList>
            <person name="Mori T."/>
            <person name="Dohra H."/>
            <person name="Suzuki T."/>
            <person name="Kawagishi H."/>
            <person name="Hirai H."/>
        </authorList>
    </citation>
    <scope>NUCLEOTIDE SEQUENCE [LARGE SCALE GENOMIC DNA]</scope>
    <source>
        <strain evidence="2 3">YK-624</strain>
    </source>
</reference>
<evidence type="ECO:0000256" key="1">
    <source>
        <dbReference type="SAM" id="MobiDB-lite"/>
    </source>
</evidence>
<accession>A0A9P3FWL7</accession>
<proteinExistence type="predicted"/>